<dbReference type="InterPro" id="IPR027417">
    <property type="entry name" value="P-loop_NTPase"/>
</dbReference>
<dbReference type="GO" id="GO:0003724">
    <property type="term" value="F:RNA helicase activity"/>
    <property type="evidence" value="ECO:0007669"/>
    <property type="project" value="TreeGrafter"/>
</dbReference>
<dbReference type="PROSITE" id="PS51194">
    <property type="entry name" value="HELICASE_CTER"/>
    <property type="match status" value="1"/>
</dbReference>
<dbReference type="RefSeq" id="WP_118902789.1">
    <property type="nucleotide sequence ID" value="NZ_QOCR01000004.1"/>
</dbReference>
<dbReference type="InterPro" id="IPR044742">
    <property type="entry name" value="DEAD/DEAH_RhlB"/>
</dbReference>
<evidence type="ECO:0000259" key="8">
    <source>
        <dbReference type="PROSITE" id="PS51192"/>
    </source>
</evidence>
<organism evidence="10 11">
    <name type="scientific">Bombilactobacillus bombi</name>
    <dbReference type="NCBI Taxonomy" id="1303590"/>
    <lineage>
        <taxon>Bacteria</taxon>
        <taxon>Bacillati</taxon>
        <taxon>Bacillota</taxon>
        <taxon>Bacilli</taxon>
        <taxon>Lactobacillales</taxon>
        <taxon>Lactobacillaceae</taxon>
        <taxon>Bombilactobacillus</taxon>
    </lineage>
</organism>
<evidence type="ECO:0000259" key="9">
    <source>
        <dbReference type="PROSITE" id="PS51194"/>
    </source>
</evidence>
<dbReference type="CDD" id="cd00268">
    <property type="entry name" value="DEADc"/>
    <property type="match status" value="1"/>
</dbReference>
<dbReference type="InterPro" id="IPR001650">
    <property type="entry name" value="Helicase_C-like"/>
</dbReference>
<dbReference type="Proteomes" id="UP000284109">
    <property type="component" value="Unassembled WGS sequence"/>
</dbReference>
<name>A0A3R6XV85_9LACO</name>
<keyword evidence="1 6" id="KW-0547">Nucleotide-binding</keyword>
<dbReference type="Gene3D" id="3.40.50.300">
    <property type="entry name" value="P-loop containing nucleotide triphosphate hydrolases"/>
    <property type="match status" value="2"/>
</dbReference>
<dbReference type="EMBL" id="QOCR01000004">
    <property type="protein sequence ID" value="RHW50216.1"/>
    <property type="molecule type" value="Genomic_DNA"/>
</dbReference>
<feature type="compositionally biased region" description="Basic residues" evidence="7">
    <location>
        <begin position="368"/>
        <end position="397"/>
    </location>
</feature>
<reference evidence="10 11" key="1">
    <citation type="submission" date="2018-07" db="EMBL/GenBank/DDBJ databases">
        <title>Genome sequences of six Lactobacillus spp. isolated from bumble bee guts.</title>
        <authorList>
            <person name="Motta E.V.S."/>
            <person name="Moran N.A."/>
        </authorList>
    </citation>
    <scope>NUCLEOTIDE SEQUENCE [LARGE SCALE GENOMIC DNA]</scope>
    <source>
        <strain evidence="10 11">BI-1.1</strain>
    </source>
</reference>
<dbReference type="PROSITE" id="PS51192">
    <property type="entry name" value="HELICASE_ATP_BIND_1"/>
    <property type="match status" value="1"/>
</dbReference>
<dbReference type="SMART" id="SM00487">
    <property type="entry name" value="DEXDc"/>
    <property type="match status" value="1"/>
</dbReference>
<evidence type="ECO:0000256" key="3">
    <source>
        <dbReference type="ARBA" id="ARBA00022806"/>
    </source>
</evidence>
<dbReference type="GO" id="GO:0016787">
    <property type="term" value="F:hydrolase activity"/>
    <property type="evidence" value="ECO:0007669"/>
    <property type="project" value="UniProtKB-KW"/>
</dbReference>
<dbReference type="OrthoDB" id="9805696at2"/>
<dbReference type="InterPro" id="IPR050079">
    <property type="entry name" value="DEAD_box_RNA_helicase"/>
</dbReference>
<dbReference type="Pfam" id="PF00270">
    <property type="entry name" value="DEAD"/>
    <property type="match status" value="1"/>
</dbReference>
<feature type="region of interest" description="Disordered" evidence="7">
    <location>
        <begin position="361"/>
        <end position="397"/>
    </location>
</feature>
<dbReference type="CDD" id="cd18787">
    <property type="entry name" value="SF2_C_DEAD"/>
    <property type="match status" value="1"/>
</dbReference>
<evidence type="ECO:0000256" key="2">
    <source>
        <dbReference type="ARBA" id="ARBA00022801"/>
    </source>
</evidence>
<dbReference type="InterPro" id="IPR000629">
    <property type="entry name" value="RNA-helicase_DEAD-box_CS"/>
</dbReference>
<evidence type="ECO:0000256" key="1">
    <source>
        <dbReference type="ARBA" id="ARBA00022741"/>
    </source>
</evidence>
<dbReference type="InterPro" id="IPR011545">
    <property type="entry name" value="DEAD/DEAH_box_helicase_dom"/>
</dbReference>
<dbReference type="PANTHER" id="PTHR47959">
    <property type="entry name" value="ATP-DEPENDENT RNA HELICASE RHLE-RELATED"/>
    <property type="match status" value="1"/>
</dbReference>
<dbReference type="InterPro" id="IPR014001">
    <property type="entry name" value="Helicase_ATP-bd"/>
</dbReference>
<protein>
    <submittedName>
        <fullName evidence="10">ATP-dependent helicase</fullName>
    </submittedName>
</protein>
<evidence type="ECO:0000313" key="10">
    <source>
        <dbReference type="EMBL" id="RHW50216.1"/>
    </source>
</evidence>
<dbReference type="GO" id="GO:0005829">
    <property type="term" value="C:cytosol"/>
    <property type="evidence" value="ECO:0007669"/>
    <property type="project" value="TreeGrafter"/>
</dbReference>
<proteinExistence type="inferred from homology"/>
<dbReference type="GO" id="GO:0003676">
    <property type="term" value="F:nucleic acid binding"/>
    <property type="evidence" value="ECO:0007669"/>
    <property type="project" value="InterPro"/>
</dbReference>
<evidence type="ECO:0000256" key="7">
    <source>
        <dbReference type="SAM" id="MobiDB-lite"/>
    </source>
</evidence>
<evidence type="ECO:0000256" key="6">
    <source>
        <dbReference type="RuleBase" id="RU000492"/>
    </source>
</evidence>
<dbReference type="SMART" id="SM00490">
    <property type="entry name" value="HELICc"/>
    <property type="match status" value="1"/>
</dbReference>
<keyword evidence="4 6" id="KW-0067">ATP-binding</keyword>
<dbReference type="PANTHER" id="PTHR47959:SF1">
    <property type="entry name" value="ATP-DEPENDENT RNA HELICASE DBPA"/>
    <property type="match status" value="1"/>
</dbReference>
<dbReference type="GO" id="GO:0005524">
    <property type="term" value="F:ATP binding"/>
    <property type="evidence" value="ECO:0007669"/>
    <property type="project" value="UniProtKB-KW"/>
</dbReference>
<comment type="similarity">
    <text evidence="5 6">Belongs to the DEAD box helicase family.</text>
</comment>
<feature type="domain" description="Helicase ATP-binding" evidence="8">
    <location>
        <begin position="27"/>
        <end position="193"/>
    </location>
</feature>
<accession>A0A3R6XV85</accession>
<dbReference type="PROSITE" id="PS00039">
    <property type="entry name" value="DEAD_ATP_HELICASE"/>
    <property type="match status" value="1"/>
</dbReference>
<comment type="caution">
    <text evidence="10">The sequence shown here is derived from an EMBL/GenBank/DDBJ whole genome shotgun (WGS) entry which is preliminary data.</text>
</comment>
<keyword evidence="2 6" id="KW-0378">Hydrolase</keyword>
<sequence>MEIPAVYQTYFQQHHFQKLTPVQKAVYQPFIQGQSVLALAPTGSGKTLAFGMPLLEQVQLGQGIQKIILEPSQELAIQTRDVLRELNPQVNIYGVIGGANLKRQIEHLKQKPEVIVGTLGRILDLVDKKKLKLQNISTLLVDEADEMLSDRLEDIRGLINRMPSAVQLAFFSATTIPLFSELKKWFGQEFTAVNLSTDESFRAGLRHYFITVDNQRKSELLQRLAHRKNKKNLVFCQSSKQLHRLAADMRYRKTYFTVLDTSDPKKRRADALNAFRNRKTSMLLATDVAARGMDIPDLTTVINLENPQDLTEYIHRSGRTGRMGRNGEVITIGNQHDWRQLQTLLKNNNIPLTKVYLQDDELSSTPPHIHKKQSAPKKKASTPKKRWRNQKNKGKQH</sequence>
<dbReference type="SUPFAM" id="SSF52540">
    <property type="entry name" value="P-loop containing nucleoside triphosphate hydrolases"/>
    <property type="match status" value="1"/>
</dbReference>
<dbReference type="Pfam" id="PF00271">
    <property type="entry name" value="Helicase_C"/>
    <property type="match status" value="1"/>
</dbReference>
<evidence type="ECO:0000313" key="11">
    <source>
        <dbReference type="Proteomes" id="UP000284109"/>
    </source>
</evidence>
<gene>
    <name evidence="10" type="ORF">DS831_08665</name>
</gene>
<evidence type="ECO:0000256" key="4">
    <source>
        <dbReference type="ARBA" id="ARBA00022840"/>
    </source>
</evidence>
<keyword evidence="3 6" id="KW-0347">Helicase</keyword>
<feature type="domain" description="Helicase C-terminal" evidence="9">
    <location>
        <begin position="204"/>
        <end position="363"/>
    </location>
</feature>
<keyword evidence="11" id="KW-1185">Reference proteome</keyword>
<evidence type="ECO:0000256" key="5">
    <source>
        <dbReference type="ARBA" id="ARBA00038437"/>
    </source>
</evidence>
<dbReference type="AlphaFoldDB" id="A0A3R6XV85"/>